<dbReference type="AlphaFoldDB" id="A0AAD5PPA7"/>
<gene>
    <name evidence="1" type="ORF">GHT06_002324</name>
</gene>
<dbReference type="PANTHER" id="PTHR33050">
    <property type="entry name" value="REVERSE TRANSCRIPTASE DOMAIN-CONTAINING PROTEIN"/>
    <property type="match status" value="1"/>
</dbReference>
<keyword evidence="2" id="KW-1185">Reference proteome</keyword>
<accession>A0AAD5PPA7</accession>
<name>A0AAD5PPA7_9CRUS</name>
<evidence type="ECO:0000313" key="1">
    <source>
        <dbReference type="EMBL" id="KAI9550365.1"/>
    </source>
</evidence>
<keyword evidence="1" id="KW-0695">RNA-directed DNA polymerase</keyword>
<keyword evidence="1" id="KW-0548">Nucleotidyltransferase</keyword>
<reference evidence="1" key="1">
    <citation type="submission" date="2022-05" db="EMBL/GenBank/DDBJ databases">
        <title>A multi-omics perspective on studying reproductive biology in Daphnia sinensis.</title>
        <authorList>
            <person name="Jia J."/>
        </authorList>
    </citation>
    <scope>NUCLEOTIDE SEQUENCE</scope>
    <source>
        <strain evidence="1">WSL</strain>
    </source>
</reference>
<keyword evidence="1" id="KW-0808">Transferase</keyword>
<organism evidence="1 2">
    <name type="scientific">Daphnia sinensis</name>
    <dbReference type="NCBI Taxonomy" id="1820382"/>
    <lineage>
        <taxon>Eukaryota</taxon>
        <taxon>Metazoa</taxon>
        <taxon>Ecdysozoa</taxon>
        <taxon>Arthropoda</taxon>
        <taxon>Crustacea</taxon>
        <taxon>Branchiopoda</taxon>
        <taxon>Diplostraca</taxon>
        <taxon>Cladocera</taxon>
        <taxon>Anomopoda</taxon>
        <taxon>Daphniidae</taxon>
        <taxon>Daphnia</taxon>
        <taxon>Daphnia similis group</taxon>
    </lineage>
</organism>
<dbReference type="InterPro" id="IPR052055">
    <property type="entry name" value="Hepadnavirus_pol/RT"/>
</dbReference>
<protein>
    <submittedName>
        <fullName evidence="1">Reverse transcriptase</fullName>
    </submittedName>
</protein>
<comment type="caution">
    <text evidence="1">The sequence shown here is derived from an EMBL/GenBank/DDBJ whole genome shotgun (WGS) entry which is preliminary data.</text>
</comment>
<proteinExistence type="predicted"/>
<dbReference type="PANTHER" id="PTHR33050:SF7">
    <property type="entry name" value="RIBONUCLEASE H"/>
    <property type="match status" value="1"/>
</dbReference>
<sequence length="204" mass="23487">MVADYQSRVFLDRSDWKLSEVSFRQINSRWKMEVDLFAAAWSSQLVKFASWQPQPGAWAVNAFTFSWKNLRAYAFPPFNLILRCISKVRKELADLVLVTPYWPSQVWFPLALELASDVPVVLPPTDRQLTSATDETHPLMKSRSLILVAWRLSGDASESKAFRKKWRNFCWMETASPHQLLTKPAGHYGVIGAVKDIRIPCRMI</sequence>
<dbReference type="EMBL" id="WJBH02000155">
    <property type="protein sequence ID" value="KAI9550365.1"/>
    <property type="molecule type" value="Genomic_DNA"/>
</dbReference>
<dbReference type="Proteomes" id="UP000820818">
    <property type="component" value="Unassembled WGS sequence"/>
</dbReference>
<evidence type="ECO:0000313" key="2">
    <source>
        <dbReference type="Proteomes" id="UP000820818"/>
    </source>
</evidence>
<dbReference type="GO" id="GO:0003964">
    <property type="term" value="F:RNA-directed DNA polymerase activity"/>
    <property type="evidence" value="ECO:0007669"/>
    <property type="project" value="UniProtKB-KW"/>
</dbReference>